<sequence length="337" mass="37776">MYEPVQPNQASHTYENRKGLSKQSRSTEMAYNHRRTRMSPPQIALCGNYPDTHFRVGGSPYMDYRGVETYRKEPTKVNSARERVYSSNSPTQLGDRNSQVGNTTLPDNALTTAAFELDAGDVPPNHFAQNGDGKSNSQEYSIPKFKHTASPPALASPPSISRSSSFFSSSSVSSTTTELNRKIAFLRREAQERDLELERLRQELSARAALRTMFQGLAELFTPATLTSTTKKTDFSSFSNCVKKEAPWLEEYLSNLSTIADYAPETGPDGRKRCKVGQPPNEAKVLRASDGDDLGKQMCAKHAKEKTFKENKDIFEQNKDSSDKKRFGEWSPWKCSK</sequence>
<gene>
    <name evidence="2" type="ORF">BCR34DRAFT_594429</name>
</gene>
<dbReference type="EMBL" id="MCFA01000308">
    <property type="protein sequence ID" value="ORX94426.1"/>
    <property type="molecule type" value="Genomic_DNA"/>
</dbReference>
<evidence type="ECO:0000256" key="1">
    <source>
        <dbReference type="SAM" id="MobiDB-lite"/>
    </source>
</evidence>
<feature type="region of interest" description="Disordered" evidence="1">
    <location>
        <begin position="120"/>
        <end position="139"/>
    </location>
</feature>
<name>A0A1Y1Y9K8_9PLEO</name>
<proteinExistence type="predicted"/>
<dbReference type="AlphaFoldDB" id="A0A1Y1Y9K8"/>
<feature type="compositionally biased region" description="Basic and acidic residues" evidence="1">
    <location>
        <begin position="74"/>
        <end position="84"/>
    </location>
</feature>
<comment type="caution">
    <text evidence="2">The sequence shown here is derived from an EMBL/GenBank/DDBJ whole genome shotgun (WGS) entry which is preliminary data.</text>
</comment>
<organism evidence="2 3">
    <name type="scientific">Clohesyomyces aquaticus</name>
    <dbReference type="NCBI Taxonomy" id="1231657"/>
    <lineage>
        <taxon>Eukaryota</taxon>
        <taxon>Fungi</taxon>
        <taxon>Dikarya</taxon>
        <taxon>Ascomycota</taxon>
        <taxon>Pezizomycotina</taxon>
        <taxon>Dothideomycetes</taxon>
        <taxon>Pleosporomycetidae</taxon>
        <taxon>Pleosporales</taxon>
        <taxon>Lindgomycetaceae</taxon>
        <taxon>Clohesyomyces</taxon>
    </lineage>
</organism>
<evidence type="ECO:0000313" key="2">
    <source>
        <dbReference type="EMBL" id="ORX94426.1"/>
    </source>
</evidence>
<feature type="compositionally biased region" description="Polar residues" evidence="1">
    <location>
        <begin position="1"/>
        <end position="13"/>
    </location>
</feature>
<feature type="compositionally biased region" description="Polar residues" evidence="1">
    <location>
        <begin position="85"/>
        <end position="104"/>
    </location>
</feature>
<feature type="region of interest" description="Disordered" evidence="1">
    <location>
        <begin position="1"/>
        <end position="39"/>
    </location>
</feature>
<accession>A0A1Y1Y9K8</accession>
<feature type="compositionally biased region" description="Basic and acidic residues" evidence="1">
    <location>
        <begin position="310"/>
        <end position="328"/>
    </location>
</feature>
<protein>
    <submittedName>
        <fullName evidence="2">Uncharacterized protein</fullName>
    </submittedName>
</protein>
<evidence type="ECO:0000313" key="3">
    <source>
        <dbReference type="Proteomes" id="UP000193144"/>
    </source>
</evidence>
<keyword evidence="3" id="KW-1185">Reference proteome</keyword>
<dbReference type="Proteomes" id="UP000193144">
    <property type="component" value="Unassembled WGS sequence"/>
</dbReference>
<feature type="region of interest" description="Disordered" evidence="1">
    <location>
        <begin position="310"/>
        <end position="337"/>
    </location>
</feature>
<reference evidence="2 3" key="1">
    <citation type="submission" date="2016-07" db="EMBL/GenBank/DDBJ databases">
        <title>Pervasive Adenine N6-methylation of Active Genes in Fungi.</title>
        <authorList>
            <consortium name="DOE Joint Genome Institute"/>
            <person name="Mondo S.J."/>
            <person name="Dannebaum R.O."/>
            <person name="Kuo R.C."/>
            <person name="Labutti K."/>
            <person name="Haridas S."/>
            <person name="Kuo A."/>
            <person name="Salamov A."/>
            <person name="Ahrendt S.R."/>
            <person name="Lipzen A."/>
            <person name="Sullivan W."/>
            <person name="Andreopoulos W.B."/>
            <person name="Clum A."/>
            <person name="Lindquist E."/>
            <person name="Daum C."/>
            <person name="Ramamoorthy G.K."/>
            <person name="Gryganskyi A."/>
            <person name="Culley D."/>
            <person name="Magnuson J.K."/>
            <person name="James T.Y."/>
            <person name="O'Malley M.A."/>
            <person name="Stajich J.E."/>
            <person name="Spatafora J.W."/>
            <person name="Visel A."/>
            <person name="Grigoriev I.V."/>
        </authorList>
    </citation>
    <scope>NUCLEOTIDE SEQUENCE [LARGE SCALE GENOMIC DNA]</scope>
    <source>
        <strain evidence="2 3">CBS 115471</strain>
    </source>
</reference>
<feature type="region of interest" description="Disordered" evidence="1">
    <location>
        <begin position="74"/>
        <end position="104"/>
    </location>
</feature>